<accession>A0ABU3BMM3</accession>
<comment type="caution">
    <text evidence="3">The sequence shown here is derived from an EMBL/GenBank/DDBJ whole genome shotgun (WGS) entry which is preliminary data.</text>
</comment>
<dbReference type="Proteomes" id="UP001267426">
    <property type="component" value="Unassembled WGS sequence"/>
</dbReference>
<dbReference type="SUPFAM" id="SSF53187">
    <property type="entry name" value="Zn-dependent exopeptidases"/>
    <property type="match status" value="1"/>
</dbReference>
<dbReference type="RefSeq" id="WP_311661704.1">
    <property type="nucleotide sequence ID" value="NZ_JAVRHT010000002.1"/>
</dbReference>
<evidence type="ECO:0000313" key="4">
    <source>
        <dbReference type="Proteomes" id="UP001267426"/>
    </source>
</evidence>
<proteinExistence type="predicted"/>
<protein>
    <submittedName>
        <fullName evidence="3">Amidohydrolase</fullName>
    </submittedName>
</protein>
<evidence type="ECO:0000256" key="1">
    <source>
        <dbReference type="ARBA" id="ARBA00022801"/>
    </source>
</evidence>
<keyword evidence="4" id="KW-1185">Reference proteome</keyword>
<dbReference type="NCBIfam" id="TIGR01891">
    <property type="entry name" value="amidohydrolases"/>
    <property type="match status" value="1"/>
</dbReference>
<dbReference type="Pfam" id="PF01546">
    <property type="entry name" value="Peptidase_M20"/>
    <property type="match status" value="1"/>
</dbReference>
<reference evidence="3 4" key="1">
    <citation type="submission" date="2023-09" db="EMBL/GenBank/DDBJ databases">
        <authorList>
            <person name="Rey-Velasco X."/>
        </authorList>
    </citation>
    <scope>NUCLEOTIDE SEQUENCE [LARGE SCALE GENOMIC DNA]</scope>
    <source>
        <strain evidence="3 4">F394</strain>
    </source>
</reference>
<evidence type="ECO:0000259" key="2">
    <source>
        <dbReference type="Pfam" id="PF07687"/>
    </source>
</evidence>
<keyword evidence="1" id="KW-0378">Hydrolase</keyword>
<organism evidence="3 4">
    <name type="scientific">Rubrivirga litoralis</name>
    <dbReference type="NCBI Taxonomy" id="3075598"/>
    <lineage>
        <taxon>Bacteria</taxon>
        <taxon>Pseudomonadati</taxon>
        <taxon>Rhodothermota</taxon>
        <taxon>Rhodothermia</taxon>
        <taxon>Rhodothermales</taxon>
        <taxon>Rubricoccaceae</taxon>
        <taxon>Rubrivirga</taxon>
    </lineage>
</organism>
<dbReference type="InterPro" id="IPR011650">
    <property type="entry name" value="Peptidase_M20_dimer"/>
</dbReference>
<dbReference type="PANTHER" id="PTHR11014">
    <property type="entry name" value="PEPTIDASE M20 FAMILY MEMBER"/>
    <property type="match status" value="1"/>
</dbReference>
<dbReference type="EMBL" id="JAVRHT010000002">
    <property type="protein sequence ID" value="MDT0630534.1"/>
    <property type="molecule type" value="Genomic_DNA"/>
</dbReference>
<dbReference type="Gene3D" id="3.40.630.10">
    <property type="entry name" value="Zn peptidases"/>
    <property type="match status" value="1"/>
</dbReference>
<dbReference type="PANTHER" id="PTHR11014:SF63">
    <property type="entry name" value="METALLOPEPTIDASE, PUTATIVE (AFU_ORTHOLOGUE AFUA_6G09600)-RELATED"/>
    <property type="match status" value="1"/>
</dbReference>
<dbReference type="InterPro" id="IPR017439">
    <property type="entry name" value="Amidohydrolase"/>
</dbReference>
<sequence>MQITDATRPALADLDLRSELSTLRRELHRYPELGFEERATAERLRSWLVERGLEPSAPLAGTGFMVEVEGERPGPTVAYRADMDALPIQEATDVPYRSCTPGVMHACGHDGHMAIGCGVALLASRRRDEIAGTVRVFFQPCEERMPSGGPRMIADGVLDGVAAAYAVHLEPTLPVGRFGFRSGPLTAACAPFVVTVASDKSGHSARPHEAVDTVWVATQVATELYQLVGRVTDARKAAVLTLCRFQGGDALNVIPARVEFGGTLRCVDGETLAFLREKVRRVAGALGAVYGADVDVHFEPSLPAVVNTAPEVVAARTAAVDVLGAEAAVDLALPSMGGEDFAYYLERVPGAMVRVGSAGGADTRYPLHHARFDLDEAALPLAARLMTEVCIRDLTSRS</sequence>
<dbReference type="Gene3D" id="3.30.70.360">
    <property type="match status" value="1"/>
</dbReference>
<evidence type="ECO:0000313" key="3">
    <source>
        <dbReference type="EMBL" id="MDT0630534.1"/>
    </source>
</evidence>
<dbReference type="Pfam" id="PF07687">
    <property type="entry name" value="M20_dimer"/>
    <property type="match status" value="1"/>
</dbReference>
<name>A0ABU3BMM3_9BACT</name>
<dbReference type="SUPFAM" id="SSF55031">
    <property type="entry name" value="Bacterial exopeptidase dimerisation domain"/>
    <property type="match status" value="1"/>
</dbReference>
<dbReference type="InterPro" id="IPR036264">
    <property type="entry name" value="Bact_exopeptidase_dim_dom"/>
</dbReference>
<dbReference type="InterPro" id="IPR002933">
    <property type="entry name" value="Peptidase_M20"/>
</dbReference>
<feature type="domain" description="Peptidase M20 dimerisation" evidence="2">
    <location>
        <begin position="197"/>
        <end position="285"/>
    </location>
</feature>
<dbReference type="PIRSF" id="PIRSF005962">
    <property type="entry name" value="Pept_M20D_amidohydro"/>
    <property type="match status" value="1"/>
</dbReference>
<gene>
    <name evidence="3" type="ORF">RM540_02135</name>
</gene>